<feature type="transmembrane region" description="Helical" evidence="6">
    <location>
        <begin position="143"/>
        <end position="165"/>
    </location>
</feature>
<feature type="transmembrane region" description="Helical" evidence="6">
    <location>
        <begin position="355"/>
        <end position="376"/>
    </location>
</feature>
<keyword evidence="4 6" id="KW-1133">Transmembrane helix</keyword>
<feature type="transmembrane region" description="Helical" evidence="6">
    <location>
        <begin position="284"/>
        <end position="307"/>
    </location>
</feature>
<dbReference type="GO" id="GO:0044341">
    <property type="term" value="P:sodium-dependent phosphate transport"/>
    <property type="evidence" value="ECO:0007669"/>
    <property type="project" value="InterPro"/>
</dbReference>
<dbReference type="GO" id="GO:0005436">
    <property type="term" value="F:sodium:phosphate symporter activity"/>
    <property type="evidence" value="ECO:0007669"/>
    <property type="project" value="InterPro"/>
</dbReference>
<dbReference type="PANTHER" id="PTHR10010:SF46">
    <property type="entry name" value="SODIUM-DEPENDENT PHOSPHATE TRANSPORT PROTEIN 2B"/>
    <property type="match status" value="1"/>
</dbReference>
<protein>
    <submittedName>
        <fullName evidence="7">Na/Pi symporter</fullName>
    </submittedName>
</protein>
<organism evidence="7 8">
    <name type="scientific">Candidatus Sulfomarinibacter kjeldsenii</name>
    <dbReference type="NCBI Taxonomy" id="2885994"/>
    <lineage>
        <taxon>Bacteria</taxon>
        <taxon>Pseudomonadati</taxon>
        <taxon>Acidobacteriota</taxon>
        <taxon>Thermoanaerobaculia</taxon>
        <taxon>Thermoanaerobaculales</taxon>
        <taxon>Candidatus Sulfomarinibacteraceae</taxon>
        <taxon>Candidatus Sulfomarinibacter</taxon>
    </lineage>
</organism>
<dbReference type="GO" id="GO:0005886">
    <property type="term" value="C:plasma membrane"/>
    <property type="evidence" value="ECO:0007669"/>
    <property type="project" value="UniProtKB-SubCell"/>
</dbReference>
<evidence type="ECO:0000256" key="2">
    <source>
        <dbReference type="ARBA" id="ARBA00022475"/>
    </source>
</evidence>
<evidence type="ECO:0000313" key="8">
    <source>
        <dbReference type="Proteomes" id="UP000598633"/>
    </source>
</evidence>
<dbReference type="PANTHER" id="PTHR10010">
    <property type="entry name" value="SOLUTE CARRIER FAMILY 34 SODIUM PHOSPHATE , MEMBER 2-RELATED"/>
    <property type="match status" value="1"/>
</dbReference>
<feature type="transmembrane region" description="Helical" evidence="6">
    <location>
        <begin position="25"/>
        <end position="49"/>
    </location>
</feature>
<evidence type="ECO:0000313" key="7">
    <source>
        <dbReference type="EMBL" id="MBD3870723.1"/>
    </source>
</evidence>
<evidence type="ECO:0000256" key="5">
    <source>
        <dbReference type="ARBA" id="ARBA00023136"/>
    </source>
</evidence>
<evidence type="ECO:0000256" key="1">
    <source>
        <dbReference type="ARBA" id="ARBA00004651"/>
    </source>
</evidence>
<keyword evidence="2" id="KW-1003">Cell membrane</keyword>
<evidence type="ECO:0000256" key="3">
    <source>
        <dbReference type="ARBA" id="ARBA00022692"/>
    </source>
</evidence>
<name>A0A8J7CNI0_9BACT</name>
<proteinExistence type="predicted"/>
<feature type="transmembrane region" description="Helical" evidence="6">
    <location>
        <begin position="251"/>
        <end position="278"/>
    </location>
</feature>
<feature type="transmembrane region" description="Helical" evidence="6">
    <location>
        <begin position="205"/>
        <end position="230"/>
    </location>
</feature>
<dbReference type="Proteomes" id="UP000598633">
    <property type="component" value="Unassembled WGS sequence"/>
</dbReference>
<dbReference type="Pfam" id="PF02690">
    <property type="entry name" value="Na_Pi_cotrans"/>
    <property type="match status" value="2"/>
</dbReference>
<sequence>MSDRANPTAAADTATPFLKNTTVRVIALVAILYGFLVSIGMIGTAFKMFSGGFVGDLIQSASNPLIGLFVGILVTSLVQSSSTTTSLVVALVGSGTMPVATAIPVVMGANIGTSVTNILVSLGHIDRGHEFRRAYAAANVHDFFNVLAVLILFPLQLATNFLGILSTRLADLFYDIGGLTFASPLKLATTPAVDGVAHLIGQHPWLMLLASLALMFATLRQLVVLLKLLVISRVEALFDQVIFRTAGRAMMFGLFITALVQSSSVTTSLAVPLAGAGILTIQQIFPYTLGANVGTTITAMLAALAVGEVPAVTVALAHMLFNVCGILVIWPLPAIRRLPIVMAEKMTNVAMYSRIIPVVWILFFFFAVPAMAIFFLR</sequence>
<evidence type="ECO:0000256" key="6">
    <source>
        <dbReference type="SAM" id="Phobius"/>
    </source>
</evidence>
<dbReference type="AlphaFoldDB" id="A0A8J7CNI0"/>
<comment type="subcellular location">
    <subcellularLocation>
        <location evidence="1">Cell membrane</location>
        <topology evidence="1">Multi-pass membrane protein</topology>
    </subcellularLocation>
</comment>
<gene>
    <name evidence="7" type="ORF">IFJ97_05115</name>
</gene>
<feature type="transmembrane region" description="Helical" evidence="6">
    <location>
        <begin position="99"/>
        <end position="122"/>
    </location>
</feature>
<feature type="transmembrane region" description="Helical" evidence="6">
    <location>
        <begin position="314"/>
        <end position="335"/>
    </location>
</feature>
<keyword evidence="5 6" id="KW-0472">Membrane</keyword>
<dbReference type="NCBIfam" id="NF037997">
    <property type="entry name" value="Na_Pi_symport"/>
    <property type="match status" value="2"/>
</dbReference>
<keyword evidence="3 6" id="KW-0812">Transmembrane</keyword>
<reference evidence="7 8" key="1">
    <citation type="submission" date="2020-08" db="EMBL/GenBank/DDBJ databases">
        <title>Acidobacteriota in marine sediments use diverse sulfur dissimilation pathways.</title>
        <authorList>
            <person name="Wasmund K."/>
        </authorList>
    </citation>
    <scope>NUCLEOTIDE SEQUENCE [LARGE SCALE GENOMIC DNA]</scope>
    <source>
        <strain evidence="7">MAG AM3-A</strain>
    </source>
</reference>
<dbReference type="EMBL" id="JACXWA010000085">
    <property type="protein sequence ID" value="MBD3870723.1"/>
    <property type="molecule type" value="Genomic_DNA"/>
</dbReference>
<dbReference type="InterPro" id="IPR003841">
    <property type="entry name" value="Na/Pi_transpt"/>
</dbReference>
<comment type="caution">
    <text evidence="7">The sequence shown here is derived from an EMBL/GenBank/DDBJ whole genome shotgun (WGS) entry which is preliminary data.</text>
</comment>
<evidence type="ECO:0000256" key="4">
    <source>
        <dbReference type="ARBA" id="ARBA00022989"/>
    </source>
</evidence>
<accession>A0A8J7CNI0</accession>